<sequence>MSTLDMKKTRPIQPMDMIAIPGTGSTEPFVVKVTGGA</sequence>
<evidence type="ECO:0000256" key="1">
    <source>
        <dbReference type="SAM" id="MobiDB-lite"/>
    </source>
</evidence>
<dbReference type="AlphaFoldDB" id="A0A0V1KJP4"/>
<organism evidence="2 3">
    <name type="scientific">Trichinella nativa</name>
    <dbReference type="NCBI Taxonomy" id="6335"/>
    <lineage>
        <taxon>Eukaryota</taxon>
        <taxon>Metazoa</taxon>
        <taxon>Ecdysozoa</taxon>
        <taxon>Nematoda</taxon>
        <taxon>Enoplea</taxon>
        <taxon>Dorylaimia</taxon>
        <taxon>Trichinellida</taxon>
        <taxon>Trichinellidae</taxon>
        <taxon>Trichinella</taxon>
    </lineage>
</organism>
<accession>A0A0V1KJP4</accession>
<evidence type="ECO:0000313" key="3">
    <source>
        <dbReference type="Proteomes" id="UP000054721"/>
    </source>
</evidence>
<reference evidence="2 3" key="1">
    <citation type="submission" date="2015-05" db="EMBL/GenBank/DDBJ databases">
        <title>Evolution of Trichinella species and genotypes.</title>
        <authorList>
            <person name="Korhonen P.K."/>
            <person name="Edoardo P."/>
            <person name="Giuseppe L.R."/>
            <person name="Gasser R.B."/>
        </authorList>
    </citation>
    <scope>NUCLEOTIDE SEQUENCE [LARGE SCALE GENOMIC DNA]</scope>
    <source>
        <strain evidence="2">ISS10</strain>
    </source>
</reference>
<keyword evidence="3" id="KW-1185">Reference proteome</keyword>
<evidence type="ECO:0000313" key="2">
    <source>
        <dbReference type="EMBL" id="KRZ47262.1"/>
    </source>
</evidence>
<gene>
    <name evidence="2" type="ORF">T02_4663</name>
</gene>
<dbReference type="Proteomes" id="UP000054721">
    <property type="component" value="Unassembled WGS sequence"/>
</dbReference>
<protein>
    <submittedName>
        <fullName evidence="2">Uncharacterized protein</fullName>
    </submittedName>
</protein>
<name>A0A0V1KJP4_9BILA</name>
<proteinExistence type="predicted"/>
<feature type="region of interest" description="Disordered" evidence="1">
    <location>
        <begin position="1"/>
        <end position="23"/>
    </location>
</feature>
<comment type="caution">
    <text evidence="2">The sequence shown here is derived from an EMBL/GenBank/DDBJ whole genome shotgun (WGS) entry which is preliminary data.</text>
</comment>
<dbReference type="EMBL" id="JYDW01001058">
    <property type="protein sequence ID" value="KRZ47262.1"/>
    <property type="molecule type" value="Genomic_DNA"/>
</dbReference>